<comment type="caution">
    <text evidence="1">The sequence shown here is derived from an EMBL/GenBank/DDBJ whole genome shotgun (WGS) entry which is preliminary data.</text>
</comment>
<protein>
    <submittedName>
        <fullName evidence="1">Uncharacterized protein</fullName>
    </submittedName>
</protein>
<dbReference type="AlphaFoldDB" id="A0A2N5VZN1"/>
<dbReference type="Proteomes" id="UP000235388">
    <property type="component" value="Unassembled WGS sequence"/>
</dbReference>
<name>A0A2N5VZN1_9BASI</name>
<reference evidence="1 2" key="1">
    <citation type="submission" date="2017-11" db="EMBL/GenBank/DDBJ databases">
        <title>De novo assembly and phasing of dikaryotic genomes from two isolates of Puccinia coronata f. sp. avenae, the causal agent of oat crown rust.</title>
        <authorList>
            <person name="Miller M.E."/>
            <person name="Zhang Y."/>
            <person name="Omidvar V."/>
            <person name="Sperschneider J."/>
            <person name="Schwessinger B."/>
            <person name="Raley C."/>
            <person name="Palmer J.M."/>
            <person name="Garnica D."/>
            <person name="Upadhyaya N."/>
            <person name="Rathjen J."/>
            <person name="Taylor J.M."/>
            <person name="Park R.F."/>
            <person name="Dodds P.N."/>
            <person name="Hirsch C.D."/>
            <person name="Kianian S.F."/>
            <person name="Figueroa M."/>
        </authorList>
    </citation>
    <scope>NUCLEOTIDE SEQUENCE [LARGE SCALE GENOMIC DNA]</scope>
    <source>
        <strain evidence="1">12NC29</strain>
    </source>
</reference>
<dbReference type="OrthoDB" id="2287304at2759"/>
<evidence type="ECO:0000313" key="1">
    <source>
        <dbReference type="EMBL" id="PLW55458.1"/>
    </source>
</evidence>
<keyword evidence="2" id="KW-1185">Reference proteome</keyword>
<sequence>MDQQTLLENILESQSEILASSSTITSVISNTAGILLDQDKDPKGAPKRGGCIKGQLANLPQDFEGGYQRLFKDYFAESPVYTSARQSACWPTGVRLMQTTNISAYLKAPPLKVFQDSALQSSKYTEQNTSDLQLPKM</sequence>
<proteinExistence type="predicted"/>
<organism evidence="1 2">
    <name type="scientific">Puccinia coronata f. sp. avenae</name>
    <dbReference type="NCBI Taxonomy" id="200324"/>
    <lineage>
        <taxon>Eukaryota</taxon>
        <taxon>Fungi</taxon>
        <taxon>Dikarya</taxon>
        <taxon>Basidiomycota</taxon>
        <taxon>Pucciniomycotina</taxon>
        <taxon>Pucciniomycetes</taxon>
        <taxon>Pucciniales</taxon>
        <taxon>Pucciniaceae</taxon>
        <taxon>Puccinia</taxon>
    </lineage>
</organism>
<dbReference type="EMBL" id="PGCJ01000032">
    <property type="protein sequence ID" value="PLW55458.1"/>
    <property type="molecule type" value="Genomic_DNA"/>
</dbReference>
<accession>A0A2N5VZN1</accession>
<gene>
    <name evidence="1" type="ORF">PCANC_07074</name>
</gene>
<evidence type="ECO:0000313" key="2">
    <source>
        <dbReference type="Proteomes" id="UP000235388"/>
    </source>
</evidence>